<dbReference type="InterPro" id="IPR013976">
    <property type="entry name" value="HDOD"/>
</dbReference>
<comment type="caution">
    <text evidence="4">The sequence shown here is derived from an EMBL/GenBank/DDBJ whole genome shotgun (WGS) entry which is preliminary data.</text>
</comment>
<dbReference type="Gene3D" id="1.10.3210.10">
    <property type="entry name" value="Hypothetical protein af1432"/>
    <property type="match status" value="1"/>
</dbReference>
<dbReference type="InterPro" id="IPR052340">
    <property type="entry name" value="RNase_Y/CdgJ"/>
</dbReference>
<dbReference type="InterPro" id="IPR011006">
    <property type="entry name" value="CheY-like_superfamily"/>
</dbReference>
<dbReference type="Gene3D" id="3.40.50.2300">
    <property type="match status" value="1"/>
</dbReference>
<dbReference type="EMBL" id="MLJW01001011">
    <property type="protein sequence ID" value="OIQ80794.1"/>
    <property type="molecule type" value="Genomic_DNA"/>
</dbReference>
<dbReference type="Pfam" id="PF00072">
    <property type="entry name" value="Response_reg"/>
    <property type="match status" value="1"/>
</dbReference>
<reference evidence="4" key="1">
    <citation type="submission" date="2016-10" db="EMBL/GenBank/DDBJ databases">
        <title>Sequence of Gallionella enrichment culture.</title>
        <authorList>
            <person name="Poehlein A."/>
            <person name="Muehling M."/>
            <person name="Daniel R."/>
        </authorList>
    </citation>
    <scope>NUCLEOTIDE SEQUENCE</scope>
</reference>
<dbReference type="Pfam" id="PF08668">
    <property type="entry name" value="HDOD"/>
    <property type="match status" value="1"/>
</dbReference>
<evidence type="ECO:0000313" key="4">
    <source>
        <dbReference type="EMBL" id="OIQ80794.1"/>
    </source>
</evidence>
<sequence>MYEKLDFNELRASGGLPSPKGIALKVMHLCQDENLCLSTLAQTIQGDPALAGRIIKIANYVNPNRSRPIASVTTDTLILIGIHAVRQVVLGLSLVGEYRNGRCKGFDYENFWALSVAMASAAHAICSATRVAAPAEMFNCGLMSGVGQLALLTARPEAYCEMMSQLPNDSSAALHEAQMATFGMTQRDMMIFVLQDWGIPKLFIDALYYHEDPLSSGYAENSRPLRITYALQFASLLARTCVSAETEDSLPDRIKSFSDLLQIEIEQLDAIAEQTRTEWHDWCSMLDVRSNQQPSSPPPFAARKKSPAEKESPPPDETPSETLHATLPLRILVASANELQRNFLDKTLSPAGHAVSVASDGHTVLGMLEECRPHVLIADWLLPGIDGVTLCQSLRQHALGERIYYILITPFEDERRKVDAYEAGADELLHSPLNPRLLTAQMLVAQRFAKRLGDA</sequence>
<dbReference type="SUPFAM" id="SSF109604">
    <property type="entry name" value="HD-domain/PDEase-like"/>
    <property type="match status" value="1"/>
</dbReference>
<feature type="domain" description="Response regulatory" evidence="2">
    <location>
        <begin position="330"/>
        <end position="446"/>
    </location>
</feature>
<evidence type="ECO:0000259" key="2">
    <source>
        <dbReference type="PROSITE" id="PS50110"/>
    </source>
</evidence>
<accession>A0A1J5QC71</accession>
<organism evidence="4">
    <name type="scientific">mine drainage metagenome</name>
    <dbReference type="NCBI Taxonomy" id="410659"/>
    <lineage>
        <taxon>unclassified sequences</taxon>
        <taxon>metagenomes</taxon>
        <taxon>ecological metagenomes</taxon>
    </lineage>
</organism>
<evidence type="ECO:0000259" key="3">
    <source>
        <dbReference type="PROSITE" id="PS51833"/>
    </source>
</evidence>
<evidence type="ECO:0000256" key="1">
    <source>
        <dbReference type="SAM" id="MobiDB-lite"/>
    </source>
</evidence>
<name>A0A1J5QC71_9ZZZZ</name>
<proteinExistence type="predicted"/>
<dbReference type="SMART" id="SM00448">
    <property type="entry name" value="REC"/>
    <property type="match status" value="1"/>
</dbReference>
<dbReference type="InterPro" id="IPR001789">
    <property type="entry name" value="Sig_transdc_resp-reg_receiver"/>
</dbReference>
<dbReference type="PROSITE" id="PS50110">
    <property type="entry name" value="RESPONSE_REGULATORY"/>
    <property type="match status" value="1"/>
</dbReference>
<dbReference type="AlphaFoldDB" id="A0A1J5QC71"/>
<gene>
    <name evidence="4" type="primary">afsQ1_3</name>
    <name evidence="4" type="ORF">GALL_374440</name>
</gene>
<dbReference type="PANTHER" id="PTHR33525">
    <property type="match status" value="1"/>
</dbReference>
<feature type="region of interest" description="Disordered" evidence="1">
    <location>
        <begin position="288"/>
        <end position="323"/>
    </location>
</feature>
<dbReference type="SUPFAM" id="SSF52172">
    <property type="entry name" value="CheY-like"/>
    <property type="match status" value="1"/>
</dbReference>
<dbReference type="GO" id="GO:0000160">
    <property type="term" value="P:phosphorelay signal transduction system"/>
    <property type="evidence" value="ECO:0007669"/>
    <property type="project" value="InterPro"/>
</dbReference>
<dbReference type="PANTHER" id="PTHR33525:SF3">
    <property type="entry name" value="RIBONUCLEASE Y"/>
    <property type="match status" value="1"/>
</dbReference>
<dbReference type="PROSITE" id="PS51833">
    <property type="entry name" value="HDOD"/>
    <property type="match status" value="1"/>
</dbReference>
<feature type="domain" description="HDOD" evidence="3">
    <location>
        <begin position="16"/>
        <end position="213"/>
    </location>
</feature>
<protein>
    <submittedName>
        <fullName evidence="4">Transcriptional regulatory protein AfsQ1</fullName>
    </submittedName>
</protein>